<feature type="domain" description="Methyltransferase type 11" evidence="1">
    <location>
        <begin position="37"/>
        <end position="133"/>
    </location>
</feature>
<keyword evidence="3" id="KW-1185">Reference proteome</keyword>
<dbReference type="Proteomes" id="UP000807504">
    <property type="component" value="Unassembled WGS sequence"/>
</dbReference>
<proteinExistence type="predicted"/>
<dbReference type="InterPro" id="IPR029063">
    <property type="entry name" value="SAM-dependent_MTases_sf"/>
</dbReference>
<sequence>MAFGTKPVNKQSDALWFLKEASAKLGWDDLSEDVVMDIGCGTGNASTTLLELFPNVKKIIAIDLYPKIIEEAQANNPHEKLQYEVADIEDSSKLTQFEDKITKAISTYCFNTLRRVQEAFKNVSRILSINGEAALLIKLRGPFDILLERLYTESEWVPYLPPFSDVILPPHIRKMASEDFALAASRAGFKVIECRVKEHLYYFDTEEEFRNSLVPAIPIVKKMDENVAVKFNNYLFEFLVKLHPKKVDGKFCLPNNILVLLLRKI</sequence>
<accession>A0A8T0EQB1</accession>
<evidence type="ECO:0000313" key="2">
    <source>
        <dbReference type="EMBL" id="KAF8778072.1"/>
    </source>
</evidence>
<dbReference type="GO" id="GO:0008757">
    <property type="term" value="F:S-adenosylmethionine-dependent methyltransferase activity"/>
    <property type="evidence" value="ECO:0007669"/>
    <property type="project" value="InterPro"/>
</dbReference>
<dbReference type="Gene3D" id="3.40.50.150">
    <property type="entry name" value="Vaccinia Virus protein VP39"/>
    <property type="match status" value="1"/>
</dbReference>
<dbReference type="AlphaFoldDB" id="A0A8T0EQB1"/>
<evidence type="ECO:0000259" key="1">
    <source>
        <dbReference type="Pfam" id="PF08241"/>
    </source>
</evidence>
<dbReference type="InterPro" id="IPR013216">
    <property type="entry name" value="Methyltransf_11"/>
</dbReference>
<dbReference type="EMBL" id="JABXBU010002072">
    <property type="protein sequence ID" value="KAF8778072.1"/>
    <property type="molecule type" value="Genomic_DNA"/>
</dbReference>
<gene>
    <name evidence="2" type="ORF">HNY73_014837</name>
</gene>
<evidence type="ECO:0000313" key="3">
    <source>
        <dbReference type="Proteomes" id="UP000807504"/>
    </source>
</evidence>
<dbReference type="SUPFAM" id="SSF53335">
    <property type="entry name" value="S-adenosyl-L-methionine-dependent methyltransferases"/>
    <property type="match status" value="1"/>
</dbReference>
<protein>
    <submittedName>
        <fullName evidence="2">Juvenile hormone acid O-methyltransferase like protein</fullName>
    </submittedName>
</protein>
<organism evidence="2 3">
    <name type="scientific">Argiope bruennichi</name>
    <name type="common">Wasp spider</name>
    <name type="synonym">Aranea bruennichi</name>
    <dbReference type="NCBI Taxonomy" id="94029"/>
    <lineage>
        <taxon>Eukaryota</taxon>
        <taxon>Metazoa</taxon>
        <taxon>Ecdysozoa</taxon>
        <taxon>Arthropoda</taxon>
        <taxon>Chelicerata</taxon>
        <taxon>Arachnida</taxon>
        <taxon>Araneae</taxon>
        <taxon>Araneomorphae</taxon>
        <taxon>Entelegynae</taxon>
        <taxon>Araneoidea</taxon>
        <taxon>Araneidae</taxon>
        <taxon>Argiope</taxon>
    </lineage>
</organism>
<name>A0A8T0EQB1_ARGBR</name>
<dbReference type="Pfam" id="PF08241">
    <property type="entry name" value="Methyltransf_11"/>
    <property type="match status" value="1"/>
</dbReference>
<dbReference type="CDD" id="cd02440">
    <property type="entry name" value="AdoMet_MTases"/>
    <property type="match status" value="1"/>
</dbReference>
<reference evidence="2" key="1">
    <citation type="journal article" date="2020" name="bioRxiv">
        <title>Chromosome-level reference genome of the European wasp spider Argiope bruennichi: a resource for studies on range expansion and evolutionary adaptation.</title>
        <authorList>
            <person name="Sheffer M.M."/>
            <person name="Hoppe A."/>
            <person name="Krehenwinkel H."/>
            <person name="Uhl G."/>
            <person name="Kuss A.W."/>
            <person name="Jensen L."/>
            <person name="Jensen C."/>
            <person name="Gillespie R.G."/>
            <person name="Hoff K.J."/>
            <person name="Prost S."/>
        </authorList>
    </citation>
    <scope>NUCLEOTIDE SEQUENCE</scope>
</reference>
<reference evidence="2" key="2">
    <citation type="submission" date="2020-06" db="EMBL/GenBank/DDBJ databases">
        <authorList>
            <person name="Sheffer M."/>
        </authorList>
    </citation>
    <scope>NUCLEOTIDE SEQUENCE</scope>
</reference>
<comment type="caution">
    <text evidence="2">The sequence shown here is derived from an EMBL/GenBank/DDBJ whole genome shotgun (WGS) entry which is preliminary data.</text>
</comment>